<accession>A0A1H4HK32</accession>
<dbReference type="EMBL" id="FNRA01000028">
    <property type="protein sequence ID" value="SEB22194.1"/>
    <property type="molecule type" value="Genomic_DNA"/>
</dbReference>
<keyword evidence="2" id="KW-1185">Reference proteome</keyword>
<gene>
    <name evidence="1" type="ORF">SAMN05443550_1285</name>
</gene>
<dbReference type="Proteomes" id="UP000198850">
    <property type="component" value="Unassembled WGS sequence"/>
</dbReference>
<name>A0A1H4HK32_9SPHI</name>
<dbReference type="AlphaFoldDB" id="A0A1H4HK32"/>
<evidence type="ECO:0000313" key="1">
    <source>
        <dbReference type="EMBL" id="SEB22194.1"/>
    </source>
</evidence>
<reference evidence="1 2" key="1">
    <citation type="submission" date="2016-10" db="EMBL/GenBank/DDBJ databases">
        <authorList>
            <person name="de Groot N.N."/>
        </authorList>
    </citation>
    <scope>NUCLEOTIDE SEQUENCE [LARGE SCALE GENOMIC DNA]</scope>
    <source>
        <strain evidence="1 2">DSM 19033</strain>
    </source>
</reference>
<sequence>MLYKEAVKPGTLDLIHQLIKDQQLNSIYLVDGTSLSLRI</sequence>
<evidence type="ECO:0000313" key="2">
    <source>
        <dbReference type="Proteomes" id="UP000198850"/>
    </source>
</evidence>
<proteinExistence type="predicted"/>
<organism evidence="1 2">
    <name type="scientific">Pedobacter hartonius</name>
    <dbReference type="NCBI Taxonomy" id="425514"/>
    <lineage>
        <taxon>Bacteria</taxon>
        <taxon>Pseudomonadati</taxon>
        <taxon>Bacteroidota</taxon>
        <taxon>Sphingobacteriia</taxon>
        <taxon>Sphingobacteriales</taxon>
        <taxon>Sphingobacteriaceae</taxon>
        <taxon>Pedobacter</taxon>
    </lineage>
</organism>
<protein>
    <submittedName>
        <fullName evidence="1">Uncharacterized protein</fullName>
    </submittedName>
</protein>